<dbReference type="AlphaFoldDB" id="A0AAN6SLL8"/>
<reference evidence="2" key="1">
    <citation type="journal article" date="2023" name="Mol. Phylogenet. Evol.">
        <title>Genome-scale phylogeny and comparative genomics of the fungal order Sordariales.</title>
        <authorList>
            <person name="Hensen N."/>
            <person name="Bonometti L."/>
            <person name="Westerberg I."/>
            <person name="Brannstrom I.O."/>
            <person name="Guillou S."/>
            <person name="Cros-Aarteil S."/>
            <person name="Calhoun S."/>
            <person name="Haridas S."/>
            <person name="Kuo A."/>
            <person name="Mondo S."/>
            <person name="Pangilinan J."/>
            <person name="Riley R."/>
            <person name="LaButti K."/>
            <person name="Andreopoulos B."/>
            <person name="Lipzen A."/>
            <person name="Chen C."/>
            <person name="Yan M."/>
            <person name="Daum C."/>
            <person name="Ng V."/>
            <person name="Clum A."/>
            <person name="Steindorff A."/>
            <person name="Ohm R.A."/>
            <person name="Martin F."/>
            <person name="Silar P."/>
            <person name="Natvig D.O."/>
            <person name="Lalanne C."/>
            <person name="Gautier V."/>
            <person name="Ament-Velasquez S.L."/>
            <person name="Kruys A."/>
            <person name="Hutchinson M.I."/>
            <person name="Powell A.J."/>
            <person name="Barry K."/>
            <person name="Miller A.N."/>
            <person name="Grigoriev I.V."/>
            <person name="Debuchy R."/>
            <person name="Gladieux P."/>
            <person name="Hiltunen Thoren M."/>
            <person name="Johannesson H."/>
        </authorList>
    </citation>
    <scope>NUCLEOTIDE SEQUENCE [LARGE SCALE GENOMIC DNA]</scope>
    <source>
        <strain evidence="2">CBS 284.82</strain>
    </source>
</reference>
<dbReference type="Proteomes" id="UP001303115">
    <property type="component" value="Unassembled WGS sequence"/>
</dbReference>
<proteinExistence type="predicted"/>
<accession>A0AAN6SLL8</accession>
<dbReference type="EMBL" id="MU854639">
    <property type="protein sequence ID" value="KAK4032174.1"/>
    <property type="molecule type" value="Genomic_DNA"/>
</dbReference>
<evidence type="ECO:0000313" key="2">
    <source>
        <dbReference type="Proteomes" id="UP001303115"/>
    </source>
</evidence>
<sequence length="352" mass="39502">MNDTASNLSVLDTARAGTFKQALARALSTPVAEVTFSEILDGLPTEPSVLDFHLRNEGNPGFALNHTTLCPSMVERFRDLKDRFDPLTLTFPPGVLSAFQQRHPGTKPFELRLIELLAVACHQIAVHLYNPDDGAHKHCIYEEWRHLSRGQIQPGQYIAPTPFYHRSYLAHEQYPNGVADIVGYWAEAKIFGGVVIFDRGESGTDCRALFLHPARFKGPRTIFPPTPKQYDALVNFLLGPAPGPSDVACPIPIHATLENRWRYDPWDSMTRFNIFRDRYERKAPNGPRPRRCVKSAIDWPELRDENLVLALQDEAREGKPLGQAAMDAALERLKQITPSSPLWGDWGGLAST</sequence>
<comment type="caution">
    <text evidence="1">The sequence shown here is derived from an EMBL/GenBank/DDBJ whole genome shotgun (WGS) entry which is preliminary data.</text>
</comment>
<gene>
    <name evidence="1" type="ORF">C8A01DRAFT_50975</name>
</gene>
<organism evidence="1 2">
    <name type="scientific">Parachaetomium inaequale</name>
    <dbReference type="NCBI Taxonomy" id="2588326"/>
    <lineage>
        <taxon>Eukaryota</taxon>
        <taxon>Fungi</taxon>
        <taxon>Dikarya</taxon>
        <taxon>Ascomycota</taxon>
        <taxon>Pezizomycotina</taxon>
        <taxon>Sordariomycetes</taxon>
        <taxon>Sordariomycetidae</taxon>
        <taxon>Sordariales</taxon>
        <taxon>Chaetomiaceae</taxon>
        <taxon>Parachaetomium</taxon>
    </lineage>
</organism>
<evidence type="ECO:0000313" key="1">
    <source>
        <dbReference type="EMBL" id="KAK4032174.1"/>
    </source>
</evidence>
<name>A0AAN6SLL8_9PEZI</name>
<protein>
    <submittedName>
        <fullName evidence="1">Uncharacterized protein</fullName>
    </submittedName>
</protein>
<keyword evidence="2" id="KW-1185">Reference proteome</keyword>